<dbReference type="OrthoDB" id="672310at2759"/>
<feature type="region of interest" description="Disordered" evidence="1">
    <location>
        <begin position="1"/>
        <end position="36"/>
    </location>
</feature>
<dbReference type="PANTHER" id="PTHR31696">
    <property type="entry name" value="PROTEIN MIZU-KUSSEI 1"/>
    <property type="match status" value="1"/>
</dbReference>
<dbReference type="EMBL" id="CM007897">
    <property type="protein sequence ID" value="OTG18505.1"/>
    <property type="molecule type" value="Genomic_DNA"/>
</dbReference>
<keyword evidence="4" id="KW-1185">Reference proteome</keyword>
<gene>
    <name evidence="3" type="ORF">HannXRQ_Chr08g0223831</name>
    <name evidence="2" type="ORF">HanXRQr2_Chr03g0130491</name>
</gene>
<reference evidence="2 4" key="1">
    <citation type="journal article" date="2017" name="Nature">
        <title>The sunflower genome provides insights into oil metabolism, flowering and Asterid evolution.</title>
        <authorList>
            <person name="Badouin H."/>
            <person name="Gouzy J."/>
            <person name="Grassa C.J."/>
            <person name="Murat F."/>
            <person name="Staton S.E."/>
            <person name="Cottret L."/>
            <person name="Lelandais-Briere C."/>
            <person name="Owens G.L."/>
            <person name="Carrere S."/>
            <person name="Mayjonade B."/>
            <person name="Legrand L."/>
            <person name="Gill N."/>
            <person name="Kane N.C."/>
            <person name="Bowers J.E."/>
            <person name="Hubner S."/>
            <person name="Bellec A."/>
            <person name="Berard A."/>
            <person name="Berges H."/>
            <person name="Blanchet N."/>
            <person name="Boniface M.C."/>
            <person name="Brunel D."/>
            <person name="Catrice O."/>
            <person name="Chaidir N."/>
            <person name="Claudel C."/>
            <person name="Donnadieu C."/>
            <person name="Faraut T."/>
            <person name="Fievet G."/>
            <person name="Helmstetter N."/>
            <person name="King M."/>
            <person name="Knapp S.J."/>
            <person name="Lai Z."/>
            <person name="Le Paslier M.C."/>
            <person name="Lippi Y."/>
            <person name="Lorenzon L."/>
            <person name="Mandel J.R."/>
            <person name="Marage G."/>
            <person name="Marchand G."/>
            <person name="Marquand E."/>
            <person name="Bret-Mestries E."/>
            <person name="Morien E."/>
            <person name="Nambeesan S."/>
            <person name="Nguyen T."/>
            <person name="Pegot-Espagnet P."/>
            <person name="Pouilly N."/>
            <person name="Raftis F."/>
            <person name="Sallet E."/>
            <person name="Schiex T."/>
            <person name="Thomas J."/>
            <person name="Vandecasteele C."/>
            <person name="Vares D."/>
            <person name="Vear F."/>
            <person name="Vautrin S."/>
            <person name="Crespi M."/>
            <person name="Mangin B."/>
            <person name="Burke J.M."/>
            <person name="Salse J."/>
            <person name="Munos S."/>
            <person name="Vincourt P."/>
            <person name="Rieseberg L.H."/>
            <person name="Langlade N.B."/>
        </authorList>
    </citation>
    <scope>NUCLEOTIDE SEQUENCE [LARGE SCALE GENOMIC DNA]</scope>
    <source>
        <strain evidence="4">cv. SF193</strain>
        <tissue evidence="2">Leaves</tissue>
    </source>
</reference>
<dbReference type="AlphaFoldDB" id="A0A251U594"/>
<sequence>MPPPSSPSNPPQPPPLPPSRPPTNGMARSSYKKGKQPKVFRVVRSVFRSFPIVKHALPVGRLPDGHRANCVTGTLYGFREGRVTLAIQENPKTLPIVILELELTTDVLQYEMSLGMVRIALECEKHLDKDKVKLLEEPSWTMFFNGKKGGLGVKRDATKNDLHIIELLRPVLMGAGVLPEKFDVEGTDGEVTYMRAHFDRVVGSKDSETLYMLSPDGNHGPELSIFFVRI</sequence>
<evidence type="ECO:0000313" key="2">
    <source>
        <dbReference type="EMBL" id="KAF5816089.1"/>
    </source>
</evidence>
<evidence type="ECO:0008006" key="5">
    <source>
        <dbReference type="Google" id="ProtNLM"/>
    </source>
</evidence>
<dbReference type="Pfam" id="PF04759">
    <property type="entry name" value="DUF617"/>
    <property type="match status" value="1"/>
</dbReference>
<dbReference type="Proteomes" id="UP000215914">
    <property type="component" value="Chromosome 8"/>
</dbReference>
<dbReference type="NCBIfam" id="TIGR01570">
    <property type="entry name" value="A_thal_3588"/>
    <property type="match status" value="1"/>
</dbReference>
<dbReference type="PANTHER" id="PTHR31696:SF4">
    <property type="entry name" value="OS08G0171800 PROTEIN"/>
    <property type="match status" value="1"/>
</dbReference>
<evidence type="ECO:0000256" key="1">
    <source>
        <dbReference type="SAM" id="MobiDB-lite"/>
    </source>
</evidence>
<dbReference type="Gramene" id="mRNA:HanXRQr2_Chr03g0130491">
    <property type="protein sequence ID" value="CDS:HanXRQr2_Chr03g0130491.1"/>
    <property type="gene ID" value="HanXRQr2_Chr03g0130491"/>
</dbReference>
<reference evidence="3" key="2">
    <citation type="submission" date="2017-02" db="EMBL/GenBank/DDBJ databases">
        <title>Sunflower complete genome.</title>
        <authorList>
            <person name="Langlade N."/>
            <person name="Munos S."/>
        </authorList>
    </citation>
    <scope>NUCLEOTIDE SEQUENCE [LARGE SCALE GENOMIC DNA]</scope>
    <source>
        <tissue evidence="3">Leaves</tissue>
    </source>
</reference>
<dbReference type="EMBL" id="MNCJ02000318">
    <property type="protein sequence ID" value="KAF5816089.1"/>
    <property type="molecule type" value="Genomic_DNA"/>
</dbReference>
<dbReference type="GO" id="GO:0010274">
    <property type="term" value="P:hydrotropism"/>
    <property type="evidence" value="ECO:0007669"/>
    <property type="project" value="InterPro"/>
</dbReference>
<proteinExistence type="predicted"/>
<dbReference type="OMA" id="MISPEGN"/>
<name>A0A251U594_HELAN</name>
<evidence type="ECO:0000313" key="3">
    <source>
        <dbReference type="EMBL" id="OTG18505.1"/>
    </source>
</evidence>
<reference evidence="2" key="3">
    <citation type="submission" date="2020-06" db="EMBL/GenBank/DDBJ databases">
        <title>Helianthus annuus Genome sequencing and assembly Release 2.</title>
        <authorList>
            <person name="Gouzy J."/>
            <person name="Langlade N."/>
            <person name="Munos S."/>
        </authorList>
    </citation>
    <scope>NUCLEOTIDE SEQUENCE</scope>
    <source>
        <tissue evidence="2">Leaves</tissue>
    </source>
</reference>
<evidence type="ECO:0000313" key="4">
    <source>
        <dbReference type="Proteomes" id="UP000215914"/>
    </source>
</evidence>
<organism evidence="3 4">
    <name type="scientific">Helianthus annuus</name>
    <name type="common">Common sunflower</name>
    <dbReference type="NCBI Taxonomy" id="4232"/>
    <lineage>
        <taxon>Eukaryota</taxon>
        <taxon>Viridiplantae</taxon>
        <taxon>Streptophyta</taxon>
        <taxon>Embryophyta</taxon>
        <taxon>Tracheophyta</taxon>
        <taxon>Spermatophyta</taxon>
        <taxon>Magnoliopsida</taxon>
        <taxon>eudicotyledons</taxon>
        <taxon>Gunneridae</taxon>
        <taxon>Pentapetalae</taxon>
        <taxon>asterids</taxon>
        <taxon>campanulids</taxon>
        <taxon>Asterales</taxon>
        <taxon>Asteraceae</taxon>
        <taxon>Asteroideae</taxon>
        <taxon>Heliantheae alliance</taxon>
        <taxon>Heliantheae</taxon>
        <taxon>Helianthus</taxon>
    </lineage>
</organism>
<feature type="compositionally biased region" description="Pro residues" evidence="1">
    <location>
        <begin position="1"/>
        <end position="21"/>
    </location>
</feature>
<dbReference type="InterPro" id="IPR006460">
    <property type="entry name" value="MIZ1-like_pln"/>
</dbReference>
<dbReference type="InParanoid" id="A0A251U594"/>
<protein>
    <recommendedName>
        <fullName evidence="5">MIZU-KUSSEI-like protein</fullName>
    </recommendedName>
</protein>
<accession>A0A251U594</accession>